<comment type="subcellular location">
    <subcellularLocation>
        <location evidence="1">Periplasm</location>
    </subcellularLocation>
</comment>
<dbReference type="PANTHER" id="PTHR39192:SF1">
    <property type="entry name" value="IRON UPTAKE SYSTEM COMPONENT EFEO"/>
    <property type="match status" value="1"/>
</dbReference>
<gene>
    <name evidence="7" type="primary">efeO</name>
    <name evidence="7" type="ORF">ACFQLX_18040</name>
</gene>
<feature type="chain" id="PRO_5046596729" evidence="4">
    <location>
        <begin position="18"/>
        <end position="380"/>
    </location>
</feature>
<evidence type="ECO:0000259" key="5">
    <source>
        <dbReference type="Pfam" id="PF09375"/>
    </source>
</evidence>
<proteinExistence type="inferred from homology"/>
<dbReference type="RefSeq" id="WP_386416437.1">
    <property type="nucleotide sequence ID" value="NZ_JBHSZO010000028.1"/>
</dbReference>
<feature type="domain" description="Imelysin-like" evidence="5">
    <location>
        <begin position="143"/>
        <end position="374"/>
    </location>
</feature>
<evidence type="ECO:0000313" key="8">
    <source>
        <dbReference type="Proteomes" id="UP001596413"/>
    </source>
</evidence>
<dbReference type="InterPro" id="IPR050894">
    <property type="entry name" value="EfeM/EfeO_iron_uptake"/>
</dbReference>
<organism evidence="7 8">
    <name type="scientific">Streptomyces polyrhachis</name>
    <dbReference type="NCBI Taxonomy" id="1282885"/>
    <lineage>
        <taxon>Bacteria</taxon>
        <taxon>Bacillati</taxon>
        <taxon>Actinomycetota</taxon>
        <taxon>Actinomycetes</taxon>
        <taxon>Kitasatosporales</taxon>
        <taxon>Streptomycetaceae</taxon>
        <taxon>Streptomyces</taxon>
    </lineage>
</organism>
<feature type="signal peptide" evidence="4">
    <location>
        <begin position="1"/>
        <end position="17"/>
    </location>
</feature>
<feature type="domain" description="EfeO-type cupredoxin-like" evidence="6">
    <location>
        <begin position="17"/>
        <end position="117"/>
    </location>
</feature>
<evidence type="ECO:0000313" key="7">
    <source>
        <dbReference type="EMBL" id="MFC7220050.1"/>
    </source>
</evidence>
<dbReference type="Gene3D" id="1.20.1420.20">
    <property type="entry name" value="M75 peptidase, HXXE motif"/>
    <property type="match status" value="1"/>
</dbReference>
<dbReference type="PROSITE" id="PS51257">
    <property type="entry name" value="PROKAR_LIPOPROTEIN"/>
    <property type="match status" value="1"/>
</dbReference>
<dbReference type="InterPro" id="IPR018976">
    <property type="entry name" value="Imelysin-like"/>
</dbReference>
<dbReference type="InterPro" id="IPR028096">
    <property type="entry name" value="EfeO_Cupredoxin"/>
</dbReference>
<evidence type="ECO:0000256" key="2">
    <source>
        <dbReference type="ARBA" id="ARBA00005989"/>
    </source>
</evidence>
<dbReference type="InterPro" id="IPR034981">
    <property type="entry name" value="Imelysin-like_EfeO/Algp7"/>
</dbReference>
<dbReference type="Pfam" id="PF13473">
    <property type="entry name" value="Cupredoxin_1"/>
    <property type="match status" value="1"/>
</dbReference>
<evidence type="ECO:0000256" key="3">
    <source>
        <dbReference type="ARBA" id="ARBA00022729"/>
    </source>
</evidence>
<name>A0ABW2GKN3_9ACTN</name>
<evidence type="ECO:0000256" key="4">
    <source>
        <dbReference type="SAM" id="SignalP"/>
    </source>
</evidence>
<dbReference type="InterPro" id="IPR038352">
    <property type="entry name" value="Imelysin_sf"/>
</dbReference>
<evidence type="ECO:0000256" key="1">
    <source>
        <dbReference type="ARBA" id="ARBA00004418"/>
    </source>
</evidence>
<dbReference type="Pfam" id="PF09375">
    <property type="entry name" value="Peptidase_M75"/>
    <property type="match status" value="1"/>
</dbReference>
<evidence type="ECO:0000259" key="6">
    <source>
        <dbReference type="Pfam" id="PF13473"/>
    </source>
</evidence>
<comment type="caution">
    <text evidence="7">The sequence shown here is derived from an EMBL/GenBank/DDBJ whole genome shotgun (WGS) entry which is preliminary data.</text>
</comment>
<protein>
    <submittedName>
        <fullName evidence="7">Iron uptake system protein EfeO</fullName>
    </submittedName>
</protein>
<comment type="similarity">
    <text evidence="2">Belongs to the EfeM/EfeO family.</text>
</comment>
<keyword evidence="3 4" id="KW-0732">Signal</keyword>
<dbReference type="CDD" id="cd14656">
    <property type="entry name" value="Imelysin-like_EfeO"/>
    <property type="match status" value="1"/>
</dbReference>
<keyword evidence="8" id="KW-1185">Reference proteome</keyword>
<sequence length="380" mass="40917">MRPARLTACIAAAAALTATVGLTGCAEKSDGKSGGGDGAVTVAAGDNSCEVSPKEFKAGHVRLDIENKGSQVTEVYLLMPGDRIVTERENIGPGTRAEVTAEVKPGSYEIACKPGMKGDGIRQSVKATGKGAVKALDPRLAEAVAAYRTYVQQQADETLPLAETFAQAVKDGDLEAARKAYAVSRIGWERTEPVAESFGDIDPKVDVREDGLEDGQEWTGWHRLEKSLWQDKKITDADRKLADLLVKDLKDWQQRVGKADINPTSMANGAKELLDEVATGKVTGEEERYSHTDLVDFQANVEGAFRSYELLKPVAAKNDPALAAELDKQFEALFTLLEKYRKGDSFVSYDTVGKADRKELSDGVNALAEPLSQLAAAVVK</sequence>
<accession>A0ABW2GKN3</accession>
<dbReference type="InterPro" id="IPR008972">
    <property type="entry name" value="Cupredoxin"/>
</dbReference>
<dbReference type="Proteomes" id="UP001596413">
    <property type="component" value="Unassembled WGS sequence"/>
</dbReference>
<dbReference type="Gene3D" id="2.60.40.420">
    <property type="entry name" value="Cupredoxins - blue copper proteins"/>
    <property type="match status" value="1"/>
</dbReference>
<dbReference type="InterPro" id="IPR053377">
    <property type="entry name" value="Iron_uptake_EfeM/EfeO"/>
</dbReference>
<reference evidence="8" key="1">
    <citation type="journal article" date="2019" name="Int. J. Syst. Evol. Microbiol.">
        <title>The Global Catalogue of Microorganisms (GCM) 10K type strain sequencing project: providing services to taxonomists for standard genome sequencing and annotation.</title>
        <authorList>
            <consortium name="The Broad Institute Genomics Platform"/>
            <consortium name="The Broad Institute Genome Sequencing Center for Infectious Disease"/>
            <person name="Wu L."/>
            <person name="Ma J."/>
        </authorList>
    </citation>
    <scope>NUCLEOTIDE SEQUENCE [LARGE SCALE GENOMIC DNA]</scope>
    <source>
        <strain evidence="8">CGMCC 1.13681</strain>
    </source>
</reference>
<dbReference type="NCBIfam" id="NF041757">
    <property type="entry name" value="EfeO"/>
    <property type="match status" value="1"/>
</dbReference>
<dbReference type="EMBL" id="JBHSZO010000028">
    <property type="protein sequence ID" value="MFC7220050.1"/>
    <property type="molecule type" value="Genomic_DNA"/>
</dbReference>
<dbReference type="PANTHER" id="PTHR39192">
    <property type="entry name" value="IRON UPTAKE SYSTEM COMPONENT EFEO"/>
    <property type="match status" value="1"/>
</dbReference>